<dbReference type="AlphaFoldDB" id="A0A0A9YCD4"/>
<dbReference type="PANTHER" id="PTHR24118">
    <property type="entry name" value="POTE ANKYRIN DOMAIN"/>
    <property type="match status" value="1"/>
</dbReference>
<gene>
    <name evidence="2" type="primary">ANK3_4</name>
    <name evidence="2" type="ORF">CM83_83921</name>
</gene>
<name>A0A0A9YCD4_LYGHE</name>
<feature type="repeat" description="ANK" evidence="1">
    <location>
        <begin position="713"/>
        <end position="745"/>
    </location>
</feature>
<dbReference type="SUPFAM" id="SSF48403">
    <property type="entry name" value="Ankyrin repeat"/>
    <property type="match status" value="3"/>
</dbReference>
<dbReference type="SMART" id="SM00248">
    <property type="entry name" value="ANK"/>
    <property type="match status" value="10"/>
</dbReference>
<feature type="non-terminal residue" evidence="2">
    <location>
        <position position="1"/>
    </location>
</feature>
<sequence>LIDDFNLTSQYIQELANGRIIEQYTLTDAYRMPSNITTLASIVLQIKREIIGGGLNKDEQGNIKPVGKIEEELSSNLAEQLLDGKSPGYIGWIEISDQKFGQQGIQQTSTANLDLSSAEILTNLKSEAARSISLAIIIPDNSILKEVREIFSNGIVFTPEEVKGLEFQKIVLFNFFSGNYQFNYLNNKNTRLPVSDFSKNTNFPKDTVLAKEMGKHSQFFSNLFIAITRTTYSLYFIETNKKTKASFYFKEKFEKYANKGKQIKLEDSSIREIIGWIKDNGNKLVPDKLLEYCQIAYDKIEGSIESLEASTVPNIDNDNAAEYLWNIVEIINSIGNTSNLAGNASLFNNLKELAKRLLNYFKDIDINDTVFSKPLHIDHEIGNSIFDDQKYADSNLIKIVNKRDQNNKSALDYVTQQKHYDLACILLLHGANISSLSVEQQQKLLIYSSKITHGYYQKDHELRPIVGLLAIKVPEAVLNYSDDYAYPRLLSYFCVHGHTKVIASLLWAIKDQDRKIKIINHGDNSSTPLDRANYSHIKLSDYDHLQITKYLFEQGATKVANNVNHIYLTLQSAACNGHIETFKYFVNQGDKKDFNTYIGLATVDNHMNIVEYLWQNYRQYTTDRVGNTALHYAAWRGGLASIKYLCENGADVNRTNTDGETPLDYAIKYNNLDVIKYLEHNARGLANNESRISNIHKFLSVQHDEINNISDQFGNNLLHDAVKLGEMIFINHLVAQGIDINKPNAFGLTPLHLAVQNTDNNITKFLLQHGAIYDISTKDNKTALDLSIYSNTQTLKIVHYLFQSSNLSQDLDKMISMYSSYKDAYDPANPMIFLINVRNNQGQTLLHKSIALNDKDATLLILEYNKSYIGISNTMKLAHTKEYVAIDISLQDLQGNTPLHLAARNGNIEIVNALISENPDINVKNNLGKTPRFIARHHGHKNIKLLLDKIRLPQNVKVENVQYKIKDSTKTRTKSRRKK</sequence>
<dbReference type="EMBL" id="GBHO01012867">
    <property type="protein sequence ID" value="JAG30737.1"/>
    <property type="molecule type" value="Transcribed_RNA"/>
</dbReference>
<accession>A0A0A9YCD4</accession>
<dbReference type="PANTHER" id="PTHR24118:SF99">
    <property type="entry name" value="POTE ANKYRIN DOMAIN FAMILY MEMBER 3C-RELATED"/>
    <property type="match status" value="1"/>
</dbReference>
<reference evidence="2" key="1">
    <citation type="journal article" date="2014" name="PLoS ONE">
        <title>Transcriptome-Based Identification of ABC Transporters in the Western Tarnished Plant Bug Lygus hesperus.</title>
        <authorList>
            <person name="Hull J.J."/>
            <person name="Chaney K."/>
            <person name="Geib S.M."/>
            <person name="Fabrick J.A."/>
            <person name="Brent C.S."/>
            <person name="Walsh D."/>
            <person name="Lavine L.C."/>
        </authorList>
    </citation>
    <scope>NUCLEOTIDE SEQUENCE</scope>
</reference>
<feature type="repeat" description="ANK" evidence="1">
    <location>
        <begin position="746"/>
        <end position="778"/>
    </location>
</feature>
<evidence type="ECO:0000256" key="1">
    <source>
        <dbReference type="PROSITE-ProRule" id="PRU00023"/>
    </source>
</evidence>
<dbReference type="InterPro" id="IPR036770">
    <property type="entry name" value="Ankyrin_rpt-contain_sf"/>
</dbReference>
<proteinExistence type="predicted"/>
<evidence type="ECO:0000313" key="2">
    <source>
        <dbReference type="EMBL" id="JAG30737.1"/>
    </source>
</evidence>
<feature type="repeat" description="ANK" evidence="1">
    <location>
        <begin position="894"/>
        <end position="926"/>
    </location>
</feature>
<keyword evidence="1" id="KW-0040">ANK repeat</keyword>
<dbReference type="PROSITE" id="PS50088">
    <property type="entry name" value="ANK_REPEAT"/>
    <property type="match status" value="5"/>
</dbReference>
<dbReference type="Gene3D" id="1.25.40.20">
    <property type="entry name" value="Ankyrin repeat-containing domain"/>
    <property type="match status" value="4"/>
</dbReference>
<dbReference type="PROSITE" id="PS50297">
    <property type="entry name" value="ANK_REP_REGION"/>
    <property type="match status" value="4"/>
</dbReference>
<organism evidence="2">
    <name type="scientific">Lygus hesperus</name>
    <name type="common">Western plant bug</name>
    <dbReference type="NCBI Taxonomy" id="30085"/>
    <lineage>
        <taxon>Eukaryota</taxon>
        <taxon>Metazoa</taxon>
        <taxon>Ecdysozoa</taxon>
        <taxon>Arthropoda</taxon>
        <taxon>Hexapoda</taxon>
        <taxon>Insecta</taxon>
        <taxon>Pterygota</taxon>
        <taxon>Neoptera</taxon>
        <taxon>Paraneoptera</taxon>
        <taxon>Hemiptera</taxon>
        <taxon>Heteroptera</taxon>
        <taxon>Panheteroptera</taxon>
        <taxon>Cimicomorpha</taxon>
        <taxon>Miridae</taxon>
        <taxon>Mirini</taxon>
        <taxon>Lygus</taxon>
    </lineage>
</organism>
<feature type="repeat" description="ANK" evidence="1">
    <location>
        <begin position="658"/>
        <end position="678"/>
    </location>
</feature>
<reference evidence="2" key="2">
    <citation type="submission" date="2014-07" db="EMBL/GenBank/DDBJ databases">
        <authorList>
            <person name="Hull J."/>
        </authorList>
    </citation>
    <scope>NUCLEOTIDE SEQUENCE</scope>
</reference>
<dbReference type="InterPro" id="IPR002110">
    <property type="entry name" value="Ankyrin_rpt"/>
</dbReference>
<feature type="repeat" description="ANK" evidence="1">
    <location>
        <begin position="625"/>
        <end position="657"/>
    </location>
</feature>
<protein>
    <submittedName>
        <fullName evidence="2">Ankyrin-3</fullName>
    </submittedName>
</protein>
<dbReference type="Pfam" id="PF00023">
    <property type="entry name" value="Ank"/>
    <property type="match status" value="1"/>
</dbReference>
<dbReference type="Pfam" id="PF12796">
    <property type="entry name" value="Ank_2"/>
    <property type="match status" value="3"/>
</dbReference>